<feature type="transmembrane region" description="Helical" evidence="2">
    <location>
        <begin position="26"/>
        <end position="47"/>
    </location>
</feature>
<evidence type="ECO:0000256" key="1">
    <source>
        <dbReference type="SAM" id="MobiDB-lite"/>
    </source>
</evidence>
<evidence type="ECO:0000256" key="2">
    <source>
        <dbReference type="SAM" id="Phobius"/>
    </source>
</evidence>
<feature type="region of interest" description="Disordered" evidence="1">
    <location>
        <begin position="181"/>
        <end position="203"/>
    </location>
</feature>
<dbReference type="AlphaFoldDB" id="A0A371Q141"/>
<keyword evidence="2" id="KW-0472">Membrane</keyword>
<gene>
    <name evidence="3" type="ORF">DY245_21320</name>
</gene>
<protein>
    <submittedName>
        <fullName evidence="3">Uncharacterized protein</fullName>
    </submittedName>
</protein>
<feature type="compositionally biased region" description="Basic and acidic residues" evidence="1">
    <location>
        <begin position="186"/>
        <end position="196"/>
    </location>
</feature>
<keyword evidence="2" id="KW-0812">Transmembrane</keyword>
<dbReference type="Proteomes" id="UP000262477">
    <property type="component" value="Unassembled WGS sequence"/>
</dbReference>
<dbReference type="EMBL" id="QUAC01000168">
    <property type="protein sequence ID" value="REK88425.1"/>
    <property type="molecule type" value="Genomic_DNA"/>
</dbReference>
<evidence type="ECO:0000313" key="3">
    <source>
        <dbReference type="EMBL" id="REK88425.1"/>
    </source>
</evidence>
<sequence length="203" mass="22908">MSSSTVSTAACAWDDPTTRRGWRTTLVQHAALLLLTLLLFPSLLFTISVTPRWLAPLWTVMGVVVMYFLYERIRQLRNVTAIRRVLRIYGWSSALGHSVSRSICRFEGHSPDDPAVSVSVQLRAPFAGRFLHWVRWCRANDGQKVRFCGDPRFIGVVAHTDLGKGRMRLVAQREALDSRMSARRKGVSEQARERARSVGARVG</sequence>
<keyword evidence="4" id="KW-1185">Reference proteome</keyword>
<proteinExistence type="predicted"/>
<feature type="transmembrane region" description="Helical" evidence="2">
    <location>
        <begin position="53"/>
        <end position="70"/>
    </location>
</feature>
<name>A0A371Q141_STRIH</name>
<reference evidence="3 4" key="1">
    <citation type="submission" date="2018-08" db="EMBL/GenBank/DDBJ databases">
        <title>Streptomyces NEAU-D10 sp. nov., a novel Actinomycete isolated from soil.</title>
        <authorList>
            <person name="Jin L."/>
        </authorList>
    </citation>
    <scope>NUCLEOTIDE SEQUENCE [LARGE SCALE GENOMIC DNA]</scope>
    <source>
        <strain evidence="3 4">NEAU-D10</strain>
    </source>
</reference>
<accession>A0A371Q141</accession>
<evidence type="ECO:0000313" key="4">
    <source>
        <dbReference type="Proteomes" id="UP000262477"/>
    </source>
</evidence>
<organism evidence="3 4">
    <name type="scientific">Streptomyces inhibens</name>
    <dbReference type="NCBI Taxonomy" id="2293571"/>
    <lineage>
        <taxon>Bacteria</taxon>
        <taxon>Bacillati</taxon>
        <taxon>Actinomycetota</taxon>
        <taxon>Actinomycetes</taxon>
        <taxon>Kitasatosporales</taxon>
        <taxon>Streptomycetaceae</taxon>
        <taxon>Streptomyces</taxon>
    </lineage>
</organism>
<keyword evidence="2" id="KW-1133">Transmembrane helix</keyword>
<comment type="caution">
    <text evidence="3">The sequence shown here is derived from an EMBL/GenBank/DDBJ whole genome shotgun (WGS) entry which is preliminary data.</text>
</comment>